<gene>
    <name evidence="1" type="ORF">HNR07_004890</name>
</gene>
<proteinExistence type="predicted"/>
<dbReference type="RefSeq" id="WP_184366890.1">
    <property type="nucleotide sequence ID" value="NZ_BAAAKM010000062.1"/>
</dbReference>
<evidence type="ECO:0000313" key="1">
    <source>
        <dbReference type="EMBL" id="MBB5493753.1"/>
    </source>
</evidence>
<sequence>MFPLLGRFAHRRRWAIILVIAFGPTTDCELFIVSRAREECRRTGDTARSVAVRRGRPAGW</sequence>
<keyword evidence="2" id="KW-1185">Reference proteome</keyword>
<accession>A0A840WEB0</accession>
<organism evidence="1 2">
    <name type="scientific">Nocardiopsis metallicus</name>
    <dbReference type="NCBI Taxonomy" id="179819"/>
    <lineage>
        <taxon>Bacteria</taxon>
        <taxon>Bacillati</taxon>
        <taxon>Actinomycetota</taxon>
        <taxon>Actinomycetes</taxon>
        <taxon>Streptosporangiales</taxon>
        <taxon>Nocardiopsidaceae</taxon>
        <taxon>Nocardiopsis</taxon>
    </lineage>
</organism>
<name>A0A840WEB0_9ACTN</name>
<dbReference type="AlphaFoldDB" id="A0A840WEB0"/>
<dbReference type="EMBL" id="JACHDO010000001">
    <property type="protein sequence ID" value="MBB5493753.1"/>
    <property type="molecule type" value="Genomic_DNA"/>
</dbReference>
<protein>
    <submittedName>
        <fullName evidence="1">Putative membrane protein YdfJ with MMPL/SSD domain</fullName>
    </submittedName>
</protein>
<comment type="caution">
    <text evidence="1">The sequence shown here is derived from an EMBL/GenBank/DDBJ whole genome shotgun (WGS) entry which is preliminary data.</text>
</comment>
<evidence type="ECO:0000313" key="2">
    <source>
        <dbReference type="Proteomes" id="UP000579647"/>
    </source>
</evidence>
<reference evidence="1 2" key="1">
    <citation type="submission" date="2020-08" db="EMBL/GenBank/DDBJ databases">
        <title>Sequencing the genomes of 1000 actinobacteria strains.</title>
        <authorList>
            <person name="Klenk H.-P."/>
        </authorList>
    </citation>
    <scope>NUCLEOTIDE SEQUENCE [LARGE SCALE GENOMIC DNA]</scope>
    <source>
        <strain evidence="1 2">DSM 44598</strain>
    </source>
</reference>
<dbReference type="Proteomes" id="UP000579647">
    <property type="component" value="Unassembled WGS sequence"/>
</dbReference>